<dbReference type="GO" id="GO:0016055">
    <property type="term" value="P:Wnt signaling pathway"/>
    <property type="evidence" value="ECO:0007669"/>
    <property type="project" value="UniProtKB-KW"/>
</dbReference>
<keyword evidence="7" id="KW-0879">Wnt signaling pathway</keyword>
<accession>A0A5N5PJZ5</accession>
<comment type="caution">
    <text evidence="23">The sequence shown here is derived from an EMBL/GenBank/DDBJ whole genome shotgun (WGS) entry which is preliminary data.</text>
</comment>
<dbReference type="InterPro" id="IPR052498">
    <property type="entry name" value="E3_ubiq-protein_ligase_RNF138"/>
</dbReference>
<dbReference type="GO" id="GO:0016567">
    <property type="term" value="P:protein ubiquitination"/>
    <property type="evidence" value="ECO:0007669"/>
    <property type="project" value="UniProtKB-UniPathway"/>
</dbReference>
<evidence type="ECO:0000256" key="17">
    <source>
        <dbReference type="ARBA" id="ARBA00041476"/>
    </source>
</evidence>
<dbReference type="SUPFAM" id="SSF57850">
    <property type="entry name" value="RING/U-box"/>
    <property type="match status" value="1"/>
</dbReference>
<evidence type="ECO:0000256" key="18">
    <source>
        <dbReference type="ARBA" id="ARBA00041652"/>
    </source>
</evidence>
<dbReference type="InterPro" id="IPR008598">
    <property type="entry name" value="Di19_Zn-bd"/>
</dbReference>
<keyword evidence="6" id="KW-0808">Transferase</keyword>
<dbReference type="PANTHER" id="PTHR46968:SF2">
    <property type="entry name" value="E3 UBIQUITIN-PROTEIN LIGASE RNF138"/>
    <property type="match status" value="1"/>
</dbReference>
<dbReference type="GO" id="GO:0005634">
    <property type="term" value="C:nucleus"/>
    <property type="evidence" value="ECO:0007669"/>
    <property type="project" value="TreeGrafter"/>
</dbReference>
<sequence length="247" mass="28126">MGNSSGLNTDSSEASPMADVAEDTEEDYDCPICQEVLKMPIRTKNCHHVFCRSCFQMAVRSQGPQCPLCRSPVSEREHRATDIQQRMREKKGKCRSCGKEKFLSKMRLHYRTCKKYIEEFGPITEATVSLPTQTPNLPQSSVFNPNIPIPTPSNSAGRVYACPYCSLMDLSDTALVEHCVRQHHQDNTPIVCPICVCMPWGNPNYTSRNFIGHLALRHCFSYTSYMHESEDEDVQLFWALQMSVQEF</sequence>
<gene>
    <name evidence="23" type="ORF">PHYPO_G00189880</name>
</gene>
<evidence type="ECO:0000313" key="23">
    <source>
        <dbReference type="EMBL" id="KAB5579026.1"/>
    </source>
</evidence>
<evidence type="ECO:0000259" key="22">
    <source>
        <dbReference type="PROSITE" id="PS51803"/>
    </source>
</evidence>
<keyword evidence="5" id="KW-0158">Chromosome</keyword>
<evidence type="ECO:0000256" key="9">
    <source>
        <dbReference type="ARBA" id="ARBA00022763"/>
    </source>
</evidence>
<dbReference type="Proteomes" id="UP000327468">
    <property type="component" value="Chromosome 4"/>
</dbReference>
<evidence type="ECO:0000256" key="12">
    <source>
        <dbReference type="ARBA" id="ARBA00022833"/>
    </source>
</evidence>
<dbReference type="UniPathway" id="UPA00143"/>
<keyword evidence="11" id="KW-0833">Ubl conjugation pathway</keyword>
<dbReference type="Gene3D" id="3.30.40.10">
    <property type="entry name" value="Zinc/RING finger domain, C3HC4 (zinc finger)"/>
    <property type="match status" value="1"/>
</dbReference>
<comment type="pathway">
    <text evidence="3">Protein modification; protein ubiquitination.</text>
</comment>
<evidence type="ECO:0000256" key="6">
    <source>
        <dbReference type="ARBA" id="ARBA00022679"/>
    </source>
</evidence>
<dbReference type="GO" id="GO:0010792">
    <property type="term" value="P:DNA double-strand break processing involved in repair via single-strand annealing"/>
    <property type="evidence" value="ECO:0007669"/>
    <property type="project" value="TreeGrafter"/>
</dbReference>
<feature type="domain" description="RING-type" evidence="21">
    <location>
        <begin position="30"/>
        <end position="70"/>
    </location>
</feature>
<keyword evidence="10 19" id="KW-0863">Zinc-finger</keyword>
<dbReference type="PROSITE" id="PS50089">
    <property type="entry name" value="ZF_RING_2"/>
    <property type="match status" value="1"/>
</dbReference>
<dbReference type="Pfam" id="PF05605">
    <property type="entry name" value="zf-Di19"/>
    <property type="match status" value="1"/>
</dbReference>
<keyword evidence="24" id="KW-1185">Reference proteome</keyword>
<keyword evidence="8" id="KW-0479">Metal-binding</keyword>
<dbReference type="EC" id="2.3.2.27" evidence="4"/>
<dbReference type="GO" id="GO:0003697">
    <property type="term" value="F:single-stranded DNA binding"/>
    <property type="evidence" value="ECO:0007669"/>
    <property type="project" value="TreeGrafter"/>
</dbReference>
<comment type="catalytic activity">
    <reaction evidence="1">
        <text>S-ubiquitinyl-[E2 ubiquitin-conjugating enzyme]-L-cysteine + [acceptor protein]-L-lysine = [E2 ubiquitin-conjugating enzyme]-L-cysteine + N(6)-ubiquitinyl-[acceptor protein]-L-lysine.</text>
        <dbReference type="EC" id="2.3.2.27"/>
    </reaction>
</comment>
<keyword evidence="14" id="KW-0238">DNA-binding</keyword>
<proteinExistence type="predicted"/>
<evidence type="ECO:0000256" key="10">
    <source>
        <dbReference type="ARBA" id="ARBA00022771"/>
    </source>
</evidence>
<reference evidence="23 24" key="1">
    <citation type="submission" date="2019-06" db="EMBL/GenBank/DDBJ databases">
        <title>A chromosome-scale genome assembly of the striped catfish, Pangasianodon hypophthalmus.</title>
        <authorList>
            <person name="Wen M."/>
            <person name="Zahm M."/>
            <person name="Roques C."/>
            <person name="Cabau C."/>
            <person name="Klopp C."/>
            <person name="Donnadieu C."/>
            <person name="Jouanno E."/>
            <person name="Avarre J.-C."/>
            <person name="Campet M."/>
            <person name="Ha T.T.T."/>
            <person name="Dugue R."/>
            <person name="Lampietro C."/>
            <person name="Louis A."/>
            <person name="Herpin A."/>
            <person name="Echchiki A."/>
            <person name="Berthelot C."/>
            <person name="Parey E."/>
            <person name="Roest-Crollius H."/>
            <person name="Braasch I."/>
            <person name="Postlethwait J."/>
            <person name="Bobe J."/>
            <person name="Montfort J."/>
            <person name="Bouchez O."/>
            <person name="Begum T."/>
            <person name="Schartl M."/>
            <person name="Guiguen Y."/>
        </authorList>
    </citation>
    <scope>NUCLEOTIDE SEQUENCE [LARGE SCALE GENOMIC DNA]</scope>
    <source>
        <strain evidence="23 24">Indonesia</strain>
        <tissue evidence="23">Blood</tissue>
    </source>
</reference>
<dbReference type="CDD" id="cd16544">
    <property type="entry name" value="RING-HC_RNF138"/>
    <property type="match status" value="1"/>
</dbReference>
<dbReference type="Pfam" id="PF18574">
    <property type="entry name" value="zf_C2HC_14"/>
    <property type="match status" value="1"/>
</dbReference>
<evidence type="ECO:0000256" key="3">
    <source>
        <dbReference type="ARBA" id="ARBA00004906"/>
    </source>
</evidence>
<dbReference type="OrthoDB" id="7873042at2759"/>
<evidence type="ECO:0000313" key="24">
    <source>
        <dbReference type="Proteomes" id="UP000327468"/>
    </source>
</evidence>
<dbReference type="InterPro" id="IPR001841">
    <property type="entry name" value="Znf_RING"/>
</dbReference>
<name>A0A5N5PJZ5_PANHP</name>
<dbReference type="GO" id="GO:0008270">
    <property type="term" value="F:zinc ion binding"/>
    <property type="evidence" value="ECO:0007669"/>
    <property type="project" value="UniProtKB-KW"/>
</dbReference>
<evidence type="ECO:0000256" key="7">
    <source>
        <dbReference type="ARBA" id="ARBA00022687"/>
    </source>
</evidence>
<keyword evidence="12" id="KW-0862">Zinc</keyword>
<evidence type="ECO:0000256" key="19">
    <source>
        <dbReference type="PROSITE-ProRule" id="PRU00175"/>
    </source>
</evidence>
<evidence type="ECO:0000256" key="4">
    <source>
        <dbReference type="ARBA" id="ARBA00012483"/>
    </source>
</evidence>
<organism evidence="23 24">
    <name type="scientific">Pangasianodon hypophthalmus</name>
    <name type="common">Striped catfish</name>
    <name type="synonym">Helicophagus hypophthalmus</name>
    <dbReference type="NCBI Taxonomy" id="310915"/>
    <lineage>
        <taxon>Eukaryota</taxon>
        <taxon>Metazoa</taxon>
        <taxon>Chordata</taxon>
        <taxon>Craniata</taxon>
        <taxon>Vertebrata</taxon>
        <taxon>Euteleostomi</taxon>
        <taxon>Actinopterygii</taxon>
        <taxon>Neopterygii</taxon>
        <taxon>Teleostei</taxon>
        <taxon>Ostariophysi</taxon>
        <taxon>Siluriformes</taxon>
        <taxon>Pangasiidae</taxon>
        <taxon>Pangasianodon</taxon>
    </lineage>
</organism>
<dbReference type="GO" id="GO:0000724">
    <property type="term" value="P:double-strand break repair via homologous recombination"/>
    <property type="evidence" value="ECO:0007669"/>
    <property type="project" value="TreeGrafter"/>
</dbReference>
<feature type="compositionally biased region" description="Polar residues" evidence="20">
    <location>
        <begin position="1"/>
        <end position="14"/>
    </location>
</feature>
<protein>
    <recommendedName>
        <fullName evidence="16">E3 ubiquitin-protein ligase RNF138</fullName>
        <ecNumber evidence="4">2.3.2.27</ecNumber>
    </recommendedName>
    <alternativeName>
        <fullName evidence="18">RING finger protein 138</fullName>
    </alternativeName>
    <alternativeName>
        <fullName evidence="17">RING-type E3 ubiquitin transferase RNF138</fullName>
    </alternativeName>
</protein>
<evidence type="ECO:0000256" key="15">
    <source>
        <dbReference type="ARBA" id="ARBA00023204"/>
    </source>
</evidence>
<evidence type="ECO:0000256" key="1">
    <source>
        <dbReference type="ARBA" id="ARBA00000900"/>
    </source>
</evidence>
<evidence type="ECO:0000256" key="14">
    <source>
        <dbReference type="ARBA" id="ARBA00023125"/>
    </source>
</evidence>
<dbReference type="GO" id="GO:0061630">
    <property type="term" value="F:ubiquitin protein ligase activity"/>
    <property type="evidence" value="ECO:0007669"/>
    <property type="project" value="UniProtKB-EC"/>
</dbReference>
<dbReference type="SMART" id="SM00184">
    <property type="entry name" value="RING"/>
    <property type="match status" value="1"/>
</dbReference>
<keyword evidence="13" id="KW-0832">Ubl conjugation</keyword>
<dbReference type="PROSITE" id="PS51803">
    <property type="entry name" value="ZF_C2HC_RNF"/>
    <property type="match status" value="1"/>
</dbReference>
<evidence type="ECO:0000256" key="20">
    <source>
        <dbReference type="SAM" id="MobiDB-lite"/>
    </source>
</evidence>
<evidence type="ECO:0000256" key="16">
    <source>
        <dbReference type="ARBA" id="ARBA00039332"/>
    </source>
</evidence>
<feature type="region of interest" description="Disordered" evidence="20">
    <location>
        <begin position="1"/>
        <end position="22"/>
    </location>
</feature>
<dbReference type="Pfam" id="PF13923">
    <property type="entry name" value="zf-C3HC4_2"/>
    <property type="match status" value="1"/>
</dbReference>
<evidence type="ECO:0000256" key="5">
    <source>
        <dbReference type="ARBA" id="ARBA00022454"/>
    </source>
</evidence>
<dbReference type="InterPro" id="IPR013083">
    <property type="entry name" value="Znf_RING/FYVE/PHD"/>
</dbReference>
<dbReference type="PANTHER" id="PTHR46968">
    <property type="entry name" value="E3 UBIQUITIN-PROTEIN LIGASE RNF138"/>
    <property type="match status" value="1"/>
</dbReference>
<keyword evidence="9" id="KW-0227">DNA damage</keyword>
<keyword evidence="15" id="KW-0234">DNA repair</keyword>
<feature type="domain" description="C2HC RNF-type" evidence="22">
    <location>
        <begin position="94"/>
        <end position="113"/>
    </location>
</feature>
<dbReference type="AlphaFoldDB" id="A0A5N5PJZ5"/>
<dbReference type="GO" id="GO:0035861">
    <property type="term" value="C:site of double-strand break"/>
    <property type="evidence" value="ECO:0007669"/>
    <property type="project" value="TreeGrafter"/>
</dbReference>
<evidence type="ECO:0000259" key="21">
    <source>
        <dbReference type="PROSITE" id="PS50089"/>
    </source>
</evidence>
<comment type="subcellular location">
    <subcellularLocation>
        <location evidence="2">Chromosome</location>
    </subcellularLocation>
</comment>
<evidence type="ECO:0000256" key="8">
    <source>
        <dbReference type="ARBA" id="ARBA00022723"/>
    </source>
</evidence>
<evidence type="ECO:0000256" key="11">
    <source>
        <dbReference type="ARBA" id="ARBA00022786"/>
    </source>
</evidence>
<evidence type="ECO:0000256" key="13">
    <source>
        <dbReference type="ARBA" id="ARBA00022843"/>
    </source>
</evidence>
<evidence type="ECO:0000256" key="2">
    <source>
        <dbReference type="ARBA" id="ARBA00004286"/>
    </source>
</evidence>
<dbReference type="InterPro" id="IPR034734">
    <property type="entry name" value="ZF_C2HC_RNF"/>
</dbReference>
<dbReference type="EMBL" id="VFJC01000005">
    <property type="protein sequence ID" value="KAB5579026.1"/>
    <property type="molecule type" value="Genomic_DNA"/>
</dbReference>